<feature type="transmembrane region" description="Helical" evidence="6">
    <location>
        <begin position="159"/>
        <end position="180"/>
    </location>
</feature>
<dbReference type="Pfam" id="PF01061">
    <property type="entry name" value="ABC2_membrane"/>
    <property type="match status" value="1"/>
</dbReference>
<evidence type="ECO:0000259" key="7">
    <source>
        <dbReference type="Pfam" id="PF01061"/>
    </source>
</evidence>
<dbReference type="InterPro" id="IPR051784">
    <property type="entry name" value="Nod_factor_ABC_transporter"/>
</dbReference>
<dbReference type="Proteomes" id="UP000190341">
    <property type="component" value="Unassembled WGS sequence"/>
</dbReference>
<feature type="domain" description="ABC-2 type transporter transmembrane" evidence="7">
    <location>
        <begin position="37"/>
        <end position="231"/>
    </location>
</feature>
<feature type="transmembrane region" description="Helical" evidence="6">
    <location>
        <begin position="124"/>
        <end position="147"/>
    </location>
</feature>
<comment type="subcellular location">
    <subcellularLocation>
        <location evidence="1">Membrane</location>
        <topology evidence="1">Multi-pass membrane protein</topology>
    </subcellularLocation>
</comment>
<name>A0A1T5LCR1_9GAMM</name>
<dbReference type="PANTHER" id="PTHR43229">
    <property type="entry name" value="NODULATION PROTEIN J"/>
    <property type="match status" value="1"/>
</dbReference>
<gene>
    <name evidence="8" type="ORF">SAMN06296058_2313</name>
</gene>
<dbReference type="InterPro" id="IPR013525">
    <property type="entry name" value="ABC2_TM"/>
</dbReference>
<sequence>MDTHADNLPGHGTRNNSPRADRRIAWSPVRAYVLEARYEFLRLLRSPSFSVPTLLFPALFYLLFGVLMGSRGHAGASQYLLATYGVFGVMGVSLFGFGVSVALDRERGLLTWKRALPMPPGAYLLAKMAMAMIFSAIISLLLAMIAFTAAGVQLSAGQWALLWLINVLGVLPFSALGLWLGNLIGGQGAPAVVNLVYLPMAFLSGLWLPLSLLPDALARAAPIWPSYHLAQLALRVVGKDAGQAVTVHVAVLTGVTLIFAVLAARRLARRS</sequence>
<reference evidence="8 9" key="1">
    <citation type="submission" date="2017-02" db="EMBL/GenBank/DDBJ databases">
        <authorList>
            <person name="Peterson S.W."/>
        </authorList>
    </citation>
    <scope>NUCLEOTIDE SEQUENCE [LARGE SCALE GENOMIC DNA]</scope>
    <source>
        <strain evidence="8 9">P15</strain>
    </source>
</reference>
<dbReference type="PANTHER" id="PTHR43229:SF3">
    <property type="entry name" value="ABC-TYPE MULTIDRUG TRANSPORT SYSTEM, PERMEASE COMPONENT"/>
    <property type="match status" value="1"/>
</dbReference>
<dbReference type="OrthoDB" id="9786643at2"/>
<dbReference type="EMBL" id="FUZV01000002">
    <property type="protein sequence ID" value="SKC73771.1"/>
    <property type="molecule type" value="Genomic_DNA"/>
</dbReference>
<keyword evidence="5 6" id="KW-0472">Membrane</keyword>
<protein>
    <submittedName>
        <fullName evidence="8">ABC-2 type transport system permease protein</fullName>
    </submittedName>
</protein>
<dbReference type="GO" id="GO:0140359">
    <property type="term" value="F:ABC-type transporter activity"/>
    <property type="evidence" value="ECO:0007669"/>
    <property type="project" value="InterPro"/>
</dbReference>
<dbReference type="RefSeq" id="WP_079724687.1">
    <property type="nucleotide sequence ID" value="NZ_BMCL01000001.1"/>
</dbReference>
<feature type="transmembrane region" description="Helical" evidence="6">
    <location>
        <begin position="49"/>
        <end position="69"/>
    </location>
</feature>
<dbReference type="GO" id="GO:0043190">
    <property type="term" value="C:ATP-binding cassette (ABC) transporter complex"/>
    <property type="evidence" value="ECO:0007669"/>
    <property type="project" value="InterPro"/>
</dbReference>
<accession>A0A1T5LCR1</accession>
<evidence type="ECO:0000313" key="9">
    <source>
        <dbReference type="Proteomes" id="UP000190341"/>
    </source>
</evidence>
<keyword evidence="9" id="KW-1185">Reference proteome</keyword>
<evidence type="ECO:0000256" key="6">
    <source>
        <dbReference type="SAM" id="Phobius"/>
    </source>
</evidence>
<evidence type="ECO:0000256" key="3">
    <source>
        <dbReference type="ARBA" id="ARBA00022692"/>
    </source>
</evidence>
<dbReference type="PIRSF" id="PIRSF006648">
    <property type="entry name" value="DrrB"/>
    <property type="match status" value="1"/>
</dbReference>
<proteinExistence type="inferred from homology"/>
<organism evidence="8 9">
    <name type="scientific">Pseudoxanthomonas indica</name>
    <dbReference type="NCBI Taxonomy" id="428993"/>
    <lineage>
        <taxon>Bacteria</taxon>
        <taxon>Pseudomonadati</taxon>
        <taxon>Pseudomonadota</taxon>
        <taxon>Gammaproteobacteria</taxon>
        <taxon>Lysobacterales</taxon>
        <taxon>Lysobacteraceae</taxon>
        <taxon>Pseudoxanthomonas</taxon>
    </lineage>
</organism>
<evidence type="ECO:0000256" key="1">
    <source>
        <dbReference type="ARBA" id="ARBA00004141"/>
    </source>
</evidence>
<keyword evidence="4 6" id="KW-1133">Transmembrane helix</keyword>
<dbReference type="STRING" id="428993.SAMN06296058_2313"/>
<dbReference type="AlphaFoldDB" id="A0A1T5LCR1"/>
<feature type="transmembrane region" description="Helical" evidence="6">
    <location>
        <begin position="245"/>
        <end position="264"/>
    </location>
</feature>
<comment type="similarity">
    <text evidence="2">Belongs to the ABC-2 integral membrane protein family.</text>
</comment>
<keyword evidence="3 6" id="KW-0812">Transmembrane</keyword>
<evidence type="ECO:0000256" key="2">
    <source>
        <dbReference type="ARBA" id="ARBA00007783"/>
    </source>
</evidence>
<feature type="transmembrane region" description="Helical" evidence="6">
    <location>
        <begin position="81"/>
        <end position="103"/>
    </location>
</feature>
<evidence type="ECO:0000256" key="5">
    <source>
        <dbReference type="ARBA" id="ARBA00023136"/>
    </source>
</evidence>
<dbReference type="InterPro" id="IPR000412">
    <property type="entry name" value="ABC_2_transport"/>
</dbReference>
<evidence type="ECO:0000313" key="8">
    <source>
        <dbReference type="EMBL" id="SKC73771.1"/>
    </source>
</evidence>
<evidence type="ECO:0000256" key="4">
    <source>
        <dbReference type="ARBA" id="ARBA00022989"/>
    </source>
</evidence>
<feature type="transmembrane region" description="Helical" evidence="6">
    <location>
        <begin position="192"/>
        <end position="210"/>
    </location>
</feature>